<dbReference type="AlphaFoldDB" id="A0A1U8PZ74"/>
<protein>
    <submittedName>
        <fullName evidence="3">Uncharacterized protein LOC104589233 isoform X2</fullName>
    </submittedName>
</protein>
<dbReference type="InterPro" id="IPR029480">
    <property type="entry name" value="Transpos_assoc"/>
</dbReference>
<feature type="domain" description="Transposase-associated" evidence="1">
    <location>
        <begin position="3"/>
        <end position="75"/>
    </location>
</feature>
<keyword evidence="2" id="KW-1185">Reference proteome</keyword>
<evidence type="ECO:0000313" key="2">
    <source>
        <dbReference type="Proteomes" id="UP000189703"/>
    </source>
</evidence>
<dbReference type="GeneID" id="104589233"/>
<dbReference type="RefSeq" id="XP_019051849.1">
    <property type="nucleotide sequence ID" value="XM_019196304.1"/>
</dbReference>
<dbReference type="OMA" id="WINARRI"/>
<name>A0A1U8PZ74_NELNU</name>
<dbReference type="PANTHER" id="PTHR10775:SF182">
    <property type="entry name" value="TRANSPOSON, EN_SPM-LIKE, TRANSPOSASE-ASSOCIATED DOMAIN PROTEIN-RELATED"/>
    <property type="match status" value="1"/>
</dbReference>
<reference evidence="3" key="1">
    <citation type="submission" date="2025-08" db="UniProtKB">
        <authorList>
            <consortium name="RefSeq"/>
        </authorList>
    </citation>
    <scope>IDENTIFICATION</scope>
</reference>
<evidence type="ECO:0000259" key="1">
    <source>
        <dbReference type="Pfam" id="PF13963"/>
    </source>
</evidence>
<dbReference type="OrthoDB" id="1933987at2759"/>
<dbReference type="Pfam" id="PF13963">
    <property type="entry name" value="Transpos_assoc"/>
    <property type="match status" value="1"/>
</dbReference>
<organism evidence="2 3">
    <name type="scientific">Nelumbo nucifera</name>
    <name type="common">Sacred lotus</name>
    <dbReference type="NCBI Taxonomy" id="4432"/>
    <lineage>
        <taxon>Eukaryota</taxon>
        <taxon>Viridiplantae</taxon>
        <taxon>Streptophyta</taxon>
        <taxon>Embryophyta</taxon>
        <taxon>Tracheophyta</taxon>
        <taxon>Spermatophyta</taxon>
        <taxon>Magnoliopsida</taxon>
        <taxon>Proteales</taxon>
        <taxon>Nelumbonaceae</taxon>
        <taxon>Nelumbo</taxon>
    </lineage>
</organism>
<dbReference type="Proteomes" id="UP000189703">
    <property type="component" value="Unplaced"/>
</dbReference>
<accession>A0A1U8PZ74</accession>
<proteinExistence type="predicted"/>
<gene>
    <name evidence="3" type="primary">LOC104589233</name>
</gene>
<dbReference type="PANTHER" id="PTHR10775">
    <property type="entry name" value="OS08G0208400 PROTEIN"/>
    <property type="match status" value="1"/>
</dbReference>
<sequence length="308" mass="35441">MDKSWICLPRDDPNYIQGVKSFIEFAYAHGPYMGRIYCPCKKCVNCKNQNKEDVLAHLLWNGIMLSYTNWTLHGESKENPMDVDDNSANGELSADMHGMLRDAFGIPNQDDENDQGPDAFVDVGSGTIPDGYYNLLRDAEQDLYPGCKKFTKLSFLARLFQIKCLCGWSNKSFTVLLELLKEVLPEGEVLPNSYFETRKIIRELGFDYKKIHACPNDCMLYWKEDEARDTCKVCGESWWEPTSTSKDKRKGTSSKHKSKIPRKVLRYFPLKPRLQRLFMSSRTALSMRWHEEGRKKDGALRHPADSPA</sequence>
<evidence type="ECO:0000313" key="3">
    <source>
        <dbReference type="RefSeq" id="XP_019051849.1"/>
    </source>
</evidence>